<dbReference type="Pfam" id="PF13115">
    <property type="entry name" value="YtkA"/>
    <property type="match status" value="1"/>
</dbReference>
<dbReference type="PROSITE" id="PS51257">
    <property type="entry name" value="PROKAR_LIPOPROTEIN"/>
    <property type="match status" value="1"/>
</dbReference>
<feature type="domain" description="YtkA-like" evidence="2">
    <location>
        <begin position="37"/>
        <end position="113"/>
    </location>
</feature>
<dbReference type="RefSeq" id="WP_051254222.1">
    <property type="nucleotide sequence ID" value="NZ_JAMDMW010000180.1"/>
</dbReference>
<name>A0ABT4GHC0_9BACL</name>
<keyword evidence="1" id="KW-0732">Signal</keyword>
<dbReference type="Proteomes" id="UP001527099">
    <property type="component" value="Unassembled WGS sequence"/>
</dbReference>
<proteinExistence type="predicted"/>
<evidence type="ECO:0000313" key="3">
    <source>
        <dbReference type="EMBL" id="MCY9695597.1"/>
    </source>
</evidence>
<dbReference type="InterPro" id="IPR032693">
    <property type="entry name" value="YtkA-like_dom"/>
</dbReference>
<sequence>MKRSLLLLGLAVASLLLIAGCSSPPSESNEVADLVHVVIISSPETIQLGQPVQIEAHVTQGSKPVEDAQEVEIEIWKEGNNKHEKIKVAHDRGGIYPISRTFSEEGVYYVIAHVTARDMHVMPKKELVVGAVKSK</sequence>
<evidence type="ECO:0000313" key="4">
    <source>
        <dbReference type="Proteomes" id="UP001527099"/>
    </source>
</evidence>
<comment type="caution">
    <text evidence="3">The sequence shown here is derived from an EMBL/GenBank/DDBJ whole genome shotgun (WGS) entry which is preliminary data.</text>
</comment>
<feature type="signal peptide" evidence="1">
    <location>
        <begin position="1"/>
        <end position="19"/>
    </location>
</feature>
<reference evidence="3 4" key="1">
    <citation type="submission" date="2022-05" db="EMBL/GenBank/DDBJ databases">
        <title>Genome Sequencing of Bee-Associated Microbes.</title>
        <authorList>
            <person name="Dunlap C."/>
        </authorList>
    </citation>
    <scope>NUCLEOTIDE SEQUENCE [LARGE SCALE GENOMIC DNA]</scope>
    <source>
        <strain evidence="3 4">NRRL B-14421</strain>
    </source>
</reference>
<evidence type="ECO:0000256" key="1">
    <source>
        <dbReference type="SAM" id="SignalP"/>
    </source>
</evidence>
<protein>
    <submittedName>
        <fullName evidence="3">FixH family protein</fullName>
    </submittedName>
</protein>
<dbReference type="EMBL" id="JAMDMX010000077">
    <property type="protein sequence ID" value="MCY9695597.1"/>
    <property type="molecule type" value="Genomic_DNA"/>
</dbReference>
<evidence type="ECO:0000259" key="2">
    <source>
        <dbReference type="Pfam" id="PF13115"/>
    </source>
</evidence>
<keyword evidence="4" id="KW-1185">Reference proteome</keyword>
<accession>A0ABT4GHC0</accession>
<organism evidence="3 4">
    <name type="scientific">Paenibacillus alginolyticus</name>
    <dbReference type="NCBI Taxonomy" id="59839"/>
    <lineage>
        <taxon>Bacteria</taxon>
        <taxon>Bacillati</taxon>
        <taxon>Bacillota</taxon>
        <taxon>Bacilli</taxon>
        <taxon>Bacillales</taxon>
        <taxon>Paenibacillaceae</taxon>
        <taxon>Paenibacillus</taxon>
    </lineage>
</organism>
<gene>
    <name evidence="3" type="ORF">M5X19_22215</name>
</gene>
<feature type="chain" id="PRO_5047412120" evidence="1">
    <location>
        <begin position="20"/>
        <end position="135"/>
    </location>
</feature>